<sequence>MLAQKVDDKTTILVVGGGIAGISIAKYFSSLDPAKFDIVLVNPRPYCIFLIPALRMVVSDQDRLEDKIILPYDKLFIRGNGKFVEGTVVKINQTPGERHGEVLLHDGETLGYDVLVLATGGRWEGPLDFPNDHKEVLPYISQRRTEFAESQSILLVGGGPVGIGTLPHVLLRVSLLIMNLVELAGEIKDIWPDKEITILHRRQLLLNDTYPEKFRKAIQEQVEGRGIKVIVDDSVDNVTPGVSGAPITTLKGKRLQPDLIVCAILFKRPIPLMSQQIRTWGPKPCTEFIASSLGSGTLTPKGLVRVQPTLQLVDYPNIFAAGDIIDWKEQKQGYKVMGHIAVIMNNVLSYISGKPATKEYKGIMEMLLVANGKNGGMLFMDTLWGIVIGPRIVSWLNPKTASVSRFRREMGY</sequence>
<dbReference type="InterPro" id="IPR036188">
    <property type="entry name" value="FAD/NAD-bd_sf"/>
</dbReference>
<dbReference type="Gene3D" id="3.50.50.100">
    <property type="match status" value="1"/>
</dbReference>
<comment type="caution">
    <text evidence="6">The sequence shown here is derived from an EMBL/GenBank/DDBJ whole genome shotgun (WGS) entry which is preliminary data.</text>
</comment>
<evidence type="ECO:0000256" key="2">
    <source>
        <dbReference type="ARBA" id="ARBA00022630"/>
    </source>
</evidence>
<feature type="domain" description="FAD/NAD(P)-binding" evidence="5">
    <location>
        <begin position="11"/>
        <end position="331"/>
    </location>
</feature>
<keyword evidence="7" id="KW-1185">Reference proteome</keyword>
<gene>
    <name evidence="6" type="ORF">VNI00_019295</name>
</gene>
<dbReference type="PANTHER" id="PTHR43735">
    <property type="entry name" value="APOPTOSIS-INDUCING FACTOR 1"/>
    <property type="match status" value="1"/>
</dbReference>
<proteinExistence type="inferred from homology"/>
<evidence type="ECO:0000259" key="5">
    <source>
        <dbReference type="Pfam" id="PF07992"/>
    </source>
</evidence>
<evidence type="ECO:0000313" key="6">
    <source>
        <dbReference type="EMBL" id="KAK7014743.1"/>
    </source>
</evidence>
<dbReference type="SUPFAM" id="SSF51905">
    <property type="entry name" value="FAD/NAD(P)-binding domain"/>
    <property type="match status" value="2"/>
</dbReference>
<evidence type="ECO:0000256" key="3">
    <source>
        <dbReference type="ARBA" id="ARBA00022827"/>
    </source>
</evidence>
<protein>
    <recommendedName>
        <fullName evidence="5">FAD/NAD(P)-binding domain-containing protein</fullName>
    </recommendedName>
</protein>
<comment type="similarity">
    <text evidence="1">Belongs to the FAD-dependent oxidoreductase family.</text>
</comment>
<dbReference type="GO" id="GO:0005737">
    <property type="term" value="C:cytoplasm"/>
    <property type="evidence" value="ECO:0007669"/>
    <property type="project" value="TreeGrafter"/>
</dbReference>
<keyword evidence="4" id="KW-0560">Oxidoreductase</keyword>
<accession>A0AAW0API6</accession>
<keyword evidence="3" id="KW-0274">FAD</keyword>
<dbReference type="Pfam" id="PF07992">
    <property type="entry name" value="Pyr_redox_2"/>
    <property type="match status" value="1"/>
</dbReference>
<dbReference type="Proteomes" id="UP001383192">
    <property type="component" value="Unassembled WGS sequence"/>
</dbReference>
<dbReference type="AlphaFoldDB" id="A0AAW0API6"/>
<evidence type="ECO:0000256" key="1">
    <source>
        <dbReference type="ARBA" id="ARBA00006442"/>
    </source>
</evidence>
<reference evidence="6 7" key="1">
    <citation type="submission" date="2024-01" db="EMBL/GenBank/DDBJ databases">
        <title>A draft genome for a cacao thread blight-causing isolate of Paramarasmius palmivorus.</title>
        <authorList>
            <person name="Baruah I.K."/>
            <person name="Bukari Y."/>
            <person name="Amoako-Attah I."/>
            <person name="Meinhardt L.W."/>
            <person name="Bailey B.A."/>
            <person name="Cohen S.P."/>
        </authorList>
    </citation>
    <scope>NUCLEOTIDE SEQUENCE [LARGE SCALE GENOMIC DNA]</scope>
    <source>
        <strain evidence="6 7">GH-12</strain>
    </source>
</reference>
<dbReference type="InterPro" id="IPR023753">
    <property type="entry name" value="FAD/NAD-binding_dom"/>
</dbReference>
<organism evidence="6 7">
    <name type="scientific">Paramarasmius palmivorus</name>
    <dbReference type="NCBI Taxonomy" id="297713"/>
    <lineage>
        <taxon>Eukaryota</taxon>
        <taxon>Fungi</taxon>
        <taxon>Dikarya</taxon>
        <taxon>Basidiomycota</taxon>
        <taxon>Agaricomycotina</taxon>
        <taxon>Agaricomycetes</taxon>
        <taxon>Agaricomycetidae</taxon>
        <taxon>Agaricales</taxon>
        <taxon>Marasmiineae</taxon>
        <taxon>Marasmiaceae</taxon>
        <taxon>Paramarasmius</taxon>
    </lineage>
</organism>
<dbReference type="PRINTS" id="PR00368">
    <property type="entry name" value="FADPNR"/>
</dbReference>
<dbReference type="PANTHER" id="PTHR43735:SF3">
    <property type="entry name" value="FERROPTOSIS SUPPRESSOR PROTEIN 1"/>
    <property type="match status" value="1"/>
</dbReference>
<dbReference type="GO" id="GO:0050660">
    <property type="term" value="F:flavin adenine dinucleotide binding"/>
    <property type="evidence" value="ECO:0007669"/>
    <property type="project" value="TreeGrafter"/>
</dbReference>
<dbReference type="GO" id="GO:0004174">
    <property type="term" value="F:electron-transferring-flavoprotein dehydrogenase activity"/>
    <property type="evidence" value="ECO:0007669"/>
    <property type="project" value="TreeGrafter"/>
</dbReference>
<evidence type="ECO:0000313" key="7">
    <source>
        <dbReference type="Proteomes" id="UP001383192"/>
    </source>
</evidence>
<dbReference type="EMBL" id="JAYKXP010000352">
    <property type="protein sequence ID" value="KAK7014743.1"/>
    <property type="molecule type" value="Genomic_DNA"/>
</dbReference>
<evidence type="ECO:0000256" key="4">
    <source>
        <dbReference type="ARBA" id="ARBA00023002"/>
    </source>
</evidence>
<keyword evidence="2" id="KW-0285">Flavoprotein</keyword>
<name>A0AAW0API6_9AGAR</name>